<organism evidence="2 3">
    <name type="scientific">Candidatus Magnetoglobus multicellularis str. Araruama</name>
    <dbReference type="NCBI Taxonomy" id="890399"/>
    <lineage>
        <taxon>Bacteria</taxon>
        <taxon>Pseudomonadati</taxon>
        <taxon>Thermodesulfobacteriota</taxon>
        <taxon>Desulfobacteria</taxon>
        <taxon>Desulfobacterales</taxon>
        <taxon>Desulfobacteraceae</taxon>
        <taxon>Candidatus Magnetoglobus</taxon>
    </lineage>
</organism>
<protein>
    <submittedName>
        <fullName evidence="2">Transposase (IS4 family protein)</fullName>
    </submittedName>
</protein>
<feature type="coiled-coil region" evidence="1">
    <location>
        <begin position="85"/>
        <end position="112"/>
    </location>
</feature>
<keyword evidence="1" id="KW-0175">Coiled coil</keyword>
<name>A0A1V1NYW0_9BACT</name>
<comment type="caution">
    <text evidence="2">The sequence shown here is derived from an EMBL/GenBank/DDBJ whole genome shotgun (WGS) entry which is preliminary data.</text>
</comment>
<reference evidence="3" key="1">
    <citation type="submission" date="2012-11" db="EMBL/GenBank/DDBJ databases">
        <authorList>
            <person name="Lucero-Rivera Y.E."/>
            <person name="Tovar-Ramirez D."/>
        </authorList>
    </citation>
    <scope>NUCLEOTIDE SEQUENCE [LARGE SCALE GENOMIC DNA]</scope>
    <source>
        <strain evidence="3">Araruama</strain>
    </source>
</reference>
<accession>A0A1V1NYW0</accession>
<evidence type="ECO:0000313" key="3">
    <source>
        <dbReference type="Proteomes" id="UP000189670"/>
    </source>
</evidence>
<dbReference type="EMBL" id="ATBP01001235">
    <property type="protein sequence ID" value="ETR67741.1"/>
    <property type="molecule type" value="Genomic_DNA"/>
</dbReference>
<gene>
    <name evidence="2" type="ORF">OMM_11272</name>
</gene>
<evidence type="ECO:0000313" key="2">
    <source>
        <dbReference type="EMBL" id="ETR67741.1"/>
    </source>
</evidence>
<proteinExistence type="predicted"/>
<dbReference type="AlphaFoldDB" id="A0A1V1NYW0"/>
<evidence type="ECO:0000256" key="1">
    <source>
        <dbReference type="SAM" id="Coils"/>
    </source>
</evidence>
<sequence length="116" mass="13701">MIKLIATLCGNLGNTEWRQSVYYIGKIKKYYRVIMKLKRSTSKDETKKAQRDEQIKDAYNDYIELVESYVIKCKKTIENIKGICSESDKEKLKEIKDNMEKAELLLDQIDRKGDKR</sequence>
<dbReference type="Proteomes" id="UP000189670">
    <property type="component" value="Unassembled WGS sequence"/>
</dbReference>